<feature type="transmembrane region" description="Helical" evidence="7">
    <location>
        <begin position="490"/>
        <end position="509"/>
    </location>
</feature>
<feature type="transmembrane region" description="Helical" evidence="7">
    <location>
        <begin position="521"/>
        <end position="542"/>
    </location>
</feature>
<dbReference type="PANTHER" id="PTHR31145">
    <property type="entry name" value="INTEGRAL MEMBRANE PROTEIN (AFU_ORTHOLOGUE AFUA_7G01610)"/>
    <property type="match status" value="1"/>
</dbReference>
<comment type="subcellular location">
    <subcellularLocation>
        <location evidence="1">Membrane</location>
        <topology evidence="1">Multi-pass membrane protein</topology>
    </subcellularLocation>
</comment>
<dbReference type="Proteomes" id="UP001498771">
    <property type="component" value="Unassembled WGS sequence"/>
</dbReference>
<name>A0ABR1FDT1_9ASCO</name>
<dbReference type="RefSeq" id="XP_064771024.1">
    <property type="nucleotide sequence ID" value="XM_064915027.1"/>
</dbReference>
<protein>
    <submittedName>
        <fullName evidence="10">DUF907 domain-containing protein</fullName>
    </submittedName>
</protein>
<dbReference type="Pfam" id="PF14558">
    <property type="entry name" value="TRP_N"/>
    <property type="match status" value="1"/>
</dbReference>
<keyword evidence="6 7" id="KW-0472">Membrane</keyword>
<evidence type="ECO:0000256" key="3">
    <source>
        <dbReference type="ARBA" id="ARBA00022692"/>
    </source>
</evidence>
<dbReference type="GeneID" id="90040539"/>
<keyword evidence="4 8" id="KW-0732">Signal</keyword>
<evidence type="ECO:0000256" key="8">
    <source>
        <dbReference type="SAM" id="SignalP"/>
    </source>
</evidence>
<dbReference type="EMBL" id="JBBJBU010000001">
    <property type="protein sequence ID" value="KAK7207991.1"/>
    <property type="molecule type" value="Genomic_DNA"/>
</dbReference>
<evidence type="ECO:0000259" key="9">
    <source>
        <dbReference type="SMART" id="SM01320"/>
    </source>
</evidence>
<feature type="transmembrane region" description="Helical" evidence="7">
    <location>
        <begin position="548"/>
        <end position="581"/>
    </location>
</feature>
<feature type="transmembrane region" description="Helical" evidence="7">
    <location>
        <begin position="402"/>
        <end position="423"/>
    </location>
</feature>
<dbReference type="InterPro" id="IPR040241">
    <property type="entry name" value="TRP_Flc/Pkd2-like"/>
</dbReference>
<evidence type="ECO:0000256" key="7">
    <source>
        <dbReference type="SAM" id="Phobius"/>
    </source>
</evidence>
<keyword evidence="11" id="KW-1185">Reference proteome</keyword>
<evidence type="ECO:0000313" key="11">
    <source>
        <dbReference type="Proteomes" id="UP001498771"/>
    </source>
</evidence>
<evidence type="ECO:0000256" key="6">
    <source>
        <dbReference type="ARBA" id="ARBA00023136"/>
    </source>
</evidence>
<evidence type="ECO:0000313" key="10">
    <source>
        <dbReference type="EMBL" id="KAK7207991.1"/>
    </source>
</evidence>
<feature type="domain" description="ML-like" evidence="9">
    <location>
        <begin position="23"/>
        <end position="161"/>
    </location>
</feature>
<dbReference type="InterPro" id="IPR032800">
    <property type="entry name" value="TRP_N"/>
</dbReference>
<proteinExistence type="inferred from homology"/>
<feature type="signal peptide" evidence="8">
    <location>
        <begin position="1"/>
        <end position="21"/>
    </location>
</feature>
<dbReference type="SMART" id="SM01320">
    <property type="entry name" value="TRP_N"/>
    <property type="match status" value="1"/>
</dbReference>
<feature type="transmembrane region" description="Helical" evidence="7">
    <location>
        <begin position="195"/>
        <end position="217"/>
    </location>
</feature>
<feature type="transmembrane region" description="Helical" evidence="7">
    <location>
        <begin position="464"/>
        <end position="484"/>
    </location>
</feature>
<keyword evidence="3 7" id="KW-0812">Transmembrane</keyword>
<evidence type="ECO:0000256" key="1">
    <source>
        <dbReference type="ARBA" id="ARBA00004141"/>
    </source>
</evidence>
<reference evidence="10 11" key="1">
    <citation type="submission" date="2024-03" db="EMBL/GenBank/DDBJ databases">
        <title>Genome-scale model development and genomic sequencing of the oleaginous clade Lipomyces.</title>
        <authorList>
            <consortium name="Lawrence Berkeley National Laboratory"/>
            <person name="Czajka J.J."/>
            <person name="Han Y."/>
            <person name="Kim J."/>
            <person name="Mondo S.J."/>
            <person name="Hofstad B.A."/>
            <person name="Robles A."/>
            <person name="Haridas S."/>
            <person name="Riley R."/>
            <person name="LaButti K."/>
            <person name="Pangilinan J."/>
            <person name="Andreopoulos W."/>
            <person name="Lipzen A."/>
            <person name="Yan J."/>
            <person name="Wang M."/>
            <person name="Ng V."/>
            <person name="Grigoriev I.V."/>
            <person name="Spatafora J.W."/>
            <person name="Magnuson J.K."/>
            <person name="Baker S.E."/>
            <person name="Pomraning K.R."/>
        </authorList>
    </citation>
    <scope>NUCLEOTIDE SEQUENCE [LARGE SCALE GENOMIC DNA]</scope>
    <source>
        <strain evidence="10 11">Phaff 52-87</strain>
    </source>
</reference>
<organism evidence="10 11">
    <name type="scientific">Myxozyma melibiosi</name>
    <dbReference type="NCBI Taxonomy" id="54550"/>
    <lineage>
        <taxon>Eukaryota</taxon>
        <taxon>Fungi</taxon>
        <taxon>Dikarya</taxon>
        <taxon>Ascomycota</taxon>
        <taxon>Saccharomycotina</taxon>
        <taxon>Lipomycetes</taxon>
        <taxon>Lipomycetales</taxon>
        <taxon>Lipomycetaceae</taxon>
        <taxon>Myxozyma</taxon>
    </lineage>
</organism>
<evidence type="ECO:0000256" key="4">
    <source>
        <dbReference type="ARBA" id="ARBA00022729"/>
    </source>
</evidence>
<evidence type="ECO:0000256" key="5">
    <source>
        <dbReference type="ARBA" id="ARBA00022989"/>
    </source>
</evidence>
<keyword evidence="5 7" id="KW-1133">Transmembrane helix</keyword>
<feature type="transmembrane region" description="Helical" evidence="7">
    <location>
        <begin position="164"/>
        <end position="183"/>
    </location>
</feature>
<comment type="similarity">
    <text evidence="2">Belongs to the transient receptor potential (TRP) ion channel family.</text>
</comment>
<sequence length="626" mass="69206">MRLRTAFIAACSLLAAAPAAAERYIKSTALQTCMDDSDFSASLFNLILTPNNRTVSLDVVATSTLSGNISAHLEVFAYGISIFNYKLDPCDLDISQLCPISPGQFDIETDFTLSQSVINDIPGIAFTMPDLDGTAKVRIYDDNSTQVACVQAVLSNGKTVDNAVVKWVTAVIAGIALIVSAFASASGHSSTAAHIAANGLSLFGYFQNVAIIGMGAMKLPPMTAAWVQDFQWTMGIIRVGFMQDIFNWYIKATGGTPTTLLQSLSSVSILIQKRSLEYLSKYSTIAERSNNDSDLTTISSTYVLHGFRRIAYLAGIEITNLFLTGFVFFLVFSVFITLALCLVKLILEGLSKVGAVRFDRFAEFRQRWLTIIKGTMYRLVLVGFPQMTILSLWELTRRDSPATIVLAIVMFLMVIGLIGWAAFKVIRLAQRSVAIHKNPAYILYSDSAALNRWGFIYVQFRATAYYFIIPVLLYMFVKACFIAFGQSSGTTQGIVLMIVELFYLVLLSYYKPYMDRRTNIFNITIQAVNFTNALLFFFFTGVTKVPSYVTGVMGVIFFILNAAFSLILLIMILVSCTVAIMSKNPDTRYQPMKDDRASFIKSTQQLPEVLELEALGATVRGNAPKY</sequence>
<dbReference type="PANTHER" id="PTHR31145:SF2">
    <property type="entry name" value="FLAVIN CARRIER PROTEIN 2"/>
    <property type="match status" value="1"/>
</dbReference>
<dbReference type="Pfam" id="PF06011">
    <property type="entry name" value="TRP"/>
    <property type="match status" value="1"/>
</dbReference>
<comment type="caution">
    <text evidence="10">The sequence shown here is derived from an EMBL/GenBank/DDBJ whole genome shotgun (WGS) entry which is preliminary data.</text>
</comment>
<feature type="transmembrane region" description="Helical" evidence="7">
    <location>
        <begin position="321"/>
        <end position="347"/>
    </location>
</feature>
<dbReference type="InterPro" id="IPR010308">
    <property type="entry name" value="TRP_C"/>
</dbReference>
<feature type="chain" id="PRO_5045672572" evidence="8">
    <location>
        <begin position="22"/>
        <end position="626"/>
    </location>
</feature>
<evidence type="ECO:0000256" key="2">
    <source>
        <dbReference type="ARBA" id="ARBA00010642"/>
    </source>
</evidence>
<accession>A0ABR1FDT1</accession>
<gene>
    <name evidence="10" type="ORF">BZA70DRAFT_32029</name>
</gene>